<organism evidence="2 3">
    <name type="scientific">Dichanthelium oligosanthes</name>
    <dbReference type="NCBI Taxonomy" id="888268"/>
    <lineage>
        <taxon>Eukaryota</taxon>
        <taxon>Viridiplantae</taxon>
        <taxon>Streptophyta</taxon>
        <taxon>Embryophyta</taxon>
        <taxon>Tracheophyta</taxon>
        <taxon>Spermatophyta</taxon>
        <taxon>Magnoliopsida</taxon>
        <taxon>Liliopsida</taxon>
        <taxon>Poales</taxon>
        <taxon>Poaceae</taxon>
        <taxon>PACMAD clade</taxon>
        <taxon>Panicoideae</taxon>
        <taxon>Panicodae</taxon>
        <taxon>Paniceae</taxon>
        <taxon>Dichantheliinae</taxon>
        <taxon>Dichanthelium</taxon>
    </lineage>
</organism>
<dbReference type="InterPro" id="IPR026055">
    <property type="entry name" value="FAR"/>
</dbReference>
<dbReference type="Proteomes" id="UP000095767">
    <property type="component" value="Unassembled WGS sequence"/>
</dbReference>
<dbReference type="GO" id="GO:0035336">
    <property type="term" value="P:long-chain fatty-acyl-CoA metabolic process"/>
    <property type="evidence" value="ECO:0007669"/>
    <property type="project" value="TreeGrafter"/>
</dbReference>
<evidence type="ECO:0000259" key="1">
    <source>
        <dbReference type="Pfam" id="PF03015"/>
    </source>
</evidence>
<dbReference type="GO" id="GO:0010345">
    <property type="term" value="P:suberin biosynthetic process"/>
    <property type="evidence" value="ECO:0007669"/>
    <property type="project" value="TreeGrafter"/>
</dbReference>
<proteinExistence type="predicted"/>
<dbReference type="CDD" id="cd09071">
    <property type="entry name" value="FAR_C"/>
    <property type="match status" value="1"/>
</dbReference>
<gene>
    <name evidence="2" type="ORF">BAE44_0008626</name>
</gene>
<evidence type="ECO:0000313" key="3">
    <source>
        <dbReference type="Proteomes" id="UP000095767"/>
    </source>
</evidence>
<dbReference type="PANTHER" id="PTHR11011">
    <property type="entry name" value="MALE STERILITY PROTEIN 2-RELATED"/>
    <property type="match status" value="1"/>
</dbReference>
<protein>
    <recommendedName>
        <fullName evidence="1">Fatty acyl-CoA reductase C-terminal domain-containing protein</fullName>
    </recommendedName>
</protein>
<dbReference type="STRING" id="888268.A0A1E5VZ51"/>
<dbReference type="Pfam" id="PF03015">
    <property type="entry name" value="Sterile"/>
    <property type="match status" value="1"/>
</dbReference>
<name>A0A1E5VZ51_9POAL</name>
<evidence type="ECO:0000313" key="2">
    <source>
        <dbReference type="EMBL" id="OEL30355.1"/>
    </source>
</evidence>
<feature type="domain" description="Fatty acyl-CoA reductase C-terminal" evidence="1">
    <location>
        <begin position="106"/>
        <end position="187"/>
    </location>
</feature>
<sequence length="202" mass="22692">MGETPKPGCCLDIEAELELIREVKATLTANSVTEDSSRQLEKMAMKELGLKRTIDTVIVAYDEQTIPCFVGDHSVTIDVIPGDMVVSAAMVAMAVHYGEETQMLYLVNLLLGGLFSELHNKLNRNYNFLMLLAKLYAPFAFFKGCFDDTNLRKLWRMTCAGQGDGCIFNFDPNRIDWSLYLFKTHIPAALKISRRKKDGRAA</sequence>
<dbReference type="PANTHER" id="PTHR11011:SF99">
    <property type="entry name" value="FATTY ACYL-COA REDUCTASE 3"/>
    <property type="match status" value="1"/>
</dbReference>
<dbReference type="GO" id="GO:0080019">
    <property type="term" value="F:alcohol-forming very long-chain fatty acyl-CoA reductase activity"/>
    <property type="evidence" value="ECO:0007669"/>
    <property type="project" value="InterPro"/>
</dbReference>
<dbReference type="InterPro" id="IPR033640">
    <property type="entry name" value="FAR_C"/>
</dbReference>
<dbReference type="AlphaFoldDB" id="A0A1E5VZ51"/>
<comment type="caution">
    <text evidence="2">The sequence shown here is derived from an EMBL/GenBank/DDBJ whole genome shotgun (WGS) entry which is preliminary data.</text>
</comment>
<accession>A0A1E5VZ51</accession>
<dbReference type="OrthoDB" id="693189at2759"/>
<reference evidence="2 3" key="1">
    <citation type="submission" date="2016-09" db="EMBL/GenBank/DDBJ databases">
        <title>The draft genome of Dichanthelium oligosanthes: A C3 panicoid grass species.</title>
        <authorList>
            <person name="Studer A.J."/>
            <person name="Schnable J.C."/>
            <person name="Brutnell T.P."/>
        </authorList>
    </citation>
    <scope>NUCLEOTIDE SEQUENCE [LARGE SCALE GENOMIC DNA]</scope>
    <source>
        <strain evidence="3">cv. Kellogg 1175</strain>
        <tissue evidence="2">Leaf</tissue>
    </source>
</reference>
<dbReference type="EMBL" id="LWDX02025841">
    <property type="protein sequence ID" value="OEL30355.1"/>
    <property type="molecule type" value="Genomic_DNA"/>
</dbReference>
<keyword evidence="3" id="KW-1185">Reference proteome</keyword>